<dbReference type="PANTHER" id="PTHR21087:SF16">
    <property type="entry name" value="SHIKIMATE KINASE 1, CHLOROPLASTIC"/>
    <property type="match status" value="1"/>
</dbReference>
<evidence type="ECO:0000256" key="3">
    <source>
        <dbReference type="ARBA" id="ARBA00022741"/>
    </source>
</evidence>
<dbReference type="SUPFAM" id="SSF52540">
    <property type="entry name" value="P-loop containing nucleoside triphosphate hydrolases"/>
    <property type="match status" value="1"/>
</dbReference>
<dbReference type="GeneID" id="78317385"/>
<keyword evidence="7" id="KW-0460">Magnesium</keyword>
<keyword evidence="6 7" id="KW-0057">Aromatic amino acid biosynthesis</keyword>
<dbReference type="PANTHER" id="PTHR21087">
    <property type="entry name" value="SHIKIMATE KINASE"/>
    <property type="match status" value="1"/>
</dbReference>
<keyword evidence="2 7" id="KW-0808">Transferase</keyword>
<feature type="binding site" evidence="7">
    <location>
        <position position="35"/>
    </location>
    <ligand>
        <name>substrate</name>
    </ligand>
</feature>
<feature type="binding site" evidence="7">
    <location>
        <position position="84"/>
    </location>
    <ligand>
        <name>substrate</name>
    </ligand>
</feature>
<keyword evidence="4 7" id="KW-0418">Kinase</keyword>
<comment type="caution">
    <text evidence="7">Lacks conserved residue(s) required for the propagation of feature annotation.</text>
</comment>
<evidence type="ECO:0000313" key="8">
    <source>
        <dbReference type="EMBL" id="SJZ71136.1"/>
    </source>
</evidence>
<dbReference type="AlphaFoldDB" id="A0A1T4MWB1"/>
<keyword evidence="5 7" id="KW-0067">ATP-binding</keyword>
<name>A0A1T4MWB1_TREPO</name>
<dbReference type="PRINTS" id="PR01100">
    <property type="entry name" value="SHIKIMTKNASE"/>
</dbReference>
<keyword evidence="7" id="KW-0963">Cytoplasm</keyword>
<dbReference type="GO" id="GO:0008652">
    <property type="term" value="P:amino acid biosynthetic process"/>
    <property type="evidence" value="ECO:0007669"/>
    <property type="project" value="UniProtKB-KW"/>
</dbReference>
<dbReference type="InterPro" id="IPR027417">
    <property type="entry name" value="P-loop_NTPase"/>
</dbReference>
<dbReference type="GO" id="GO:0009423">
    <property type="term" value="P:chorismate biosynthetic process"/>
    <property type="evidence" value="ECO:0007669"/>
    <property type="project" value="UniProtKB-UniRule"/>
</dbReference>
<comment type="function">
    <text evidence="7">Catalyzes the specific phosphorylation of the 3-hydroxyl group of shikimic acid using ATP as a cosubstrate.</text>
</comment>
<dbReference type="GO" id="GO:0005829">
    <property type="term" value="C:cytosol"/>
    <property type="evidence" value="ECO:0007669"/>
    <property type="project" value="TreeGrafter"/>
</dbReference>
<evidence type="ECO:0000256" key="5">
    <source>
        <dbReference type="ARBA" id="ARBA00022840"/>
    </source>
</evidence>
<comment type="pathway">
    <text evidence="7">Metabolic intermediate biosynthesis; chorismate biosynthesis; chorismate from D-erythrose 4-phosphate and phosphoenolpyruvate: step 5/7.</text>
</comment>
<dbReference type="Gene3D" id="3.40.50.300">
    <property type="entry name" value="P-loop containing nucleotide triphosphate hydrolases"/>
    <property type="match status" value="1"/>
</dbReference>
<dbReference type="GO" id="GO:0005524">
    <property type="term" value="F:ATP binding"/>
    <property type="evidence" value="ECO:0007669"/>
    <property type="project" value="UniProtKB-UniRule"/>
</dbReference>
<dbReference type="RefSeq" id="WP_078933997.1">
    <property type="nucleotide sequence ID" value="NZ_FUWG01000017.1"/>
</dbReference>
<dbReference type="OrthoDB" id="359948at2"/>
<evidence type="ECO:0000256" key="1">
    <source>
        <dbReference type="ARBA" id="ARBA00022605"/>
    </source>
</evidence>
<dbReference type="InterPro" id="IPR031322">
    <property type="entry name" value="Shikimate/glucono_kinase"/>
</dbReference>
<keyword evidence="9" id="KW-1185">Reference proteome</keyword>
<comment type="catalytic activity">
    <reaction evidence="7">
        <text>shikimate + ATP = 3-phosphoshikimate + ADP + H(+)</text>
        <dbReference type="Rhea" id="RHEA:13121"/>
        <dbReference type="ChEBI" id="CHEBI:15378"/>
        <dbReference type="ChEBI" id="CHEBI:30616"/>
        <dbReference type="ChEBI" id="CHEBI:36208"/>
        <dbReference type="ChEBI" id="CHEBI:145989"/>
        <dbReference type="ChEBI" id="CHEBI:456216"/>
        <dbReference type="EC" id="2.7.1.71"/>
    </reaction>
</comment>
<accession>A0A1T4MWB1</accession>
<comment type="subcellular location">
    <subcellularLocation>
        <location evidence="7">Cytoplasm</location>
    </subcellularLocation>
</comment>
<sequence>MKNKSIILLGIKHSGKSTQGELLANHIGCPFIDIDTVITEMTGKTPRELYNENGPAGFMEAEENACIQTAQKYKDSQVVIATGGGICENAPALEKLRQLGEFVFINVEENIAAGRILKKAERNEDGTWKNLPAYIAKENPKTEAEIRKLFHTFYEKRTETYRQIADITIDTKDKTKQENARFIAETLGF</sequence>
<dbReference type="EC" id="2.7.1.71" evidence="7"/>
<reference evidence="8 9" key="1">
    <citation type="submission" date="2017-02" db="EMBL/GenBank/DDBJ databases">
        <authorList>
            <person name="Peterson S.W."/>
        </authorList>
    </citation>
    <scope>NUCLEOTIDE SEQUENCE [LARGE SCALE GENOMIC DNA]</scope>
    <source>
        <strain evidence="8 9">ATCC BAA-908</strain>
    </source>
</reference>
<dbReference type="Pfam" id="PF01202">
    <property type="entry name" value="SKI"/>
    <property type="match status" value="1"/>
</dbReference>
<evidence type="ECO:0000256" key="6">
    <source>
        <dbReference type="ARBA" id="ARBA00023141"/>
    </source>
</evidence>
<comment type="subunit">
    <text evidence="7">Monomer.</text>
</comment>
<dbReference type="GO" id="GO:0004765">
    <property type="term" value="F:shikimate kinase activity"/>
    <property type="evidence" value="ECO:0007669"/>
    <property type="project" value="UniProtKB-UniRule"/>
</dbReference>
<evidence type="ECO:0000313" key="9">
    <source>
        <dbReference type="Proteomes" id="UP000190423"/>
    </source>
</evidence>
<feature type="binding site" evidence="7">
    <location>
        <position position="157"/>
    </location>
    <ligand>
        <name>substrate</name>
    </ligand>
</feature>
<dbReference type="STRING" id="261392.SAMN02745149_02115"/>
<dbReference type="HAMAP" id="MF_00109">
    <property type="entry name" value="Shikimate_kinase"/>
    <property type="match status" value="1"/>
</dbReference>
<dbReference type="EMBL" id="FUWG01000017">
    <property type="protein sequence ID" value="SJZ71136.1"/>
    <property type="molecule type" value="Genomic_DNA"/>
</dbReference>
<dbReference type="InterPro" id="IPR000623">
    <property type="entry name" value="Shikimate_kinase/TSH1"/>
</dbReference>
<comment type="similarity">
    <text evidence="7">Belongs to the shikimate kinase family.</text>
</comment>
<evidence type="ECO:0000256" key="7">
    <source>
        <dbReference type="HAMAP-Rule" id="MF_00109"/>
    </source>
</evidence>
<dbReference type="UniPathway" id="UPA00053">
    <property type="reaction ID" value="UER00088"/>
</dbReference>
<evidence type="ECO:0000256" key="4">
    <source>
        <dbReference type="ARBA" id="ARBA00022777"/>
    </source>
</evidence>
<feature type="binding site" evidence="7">
    <location>
        <begin position="13"/>
        <end position="18"/>
    </location>
    <ligand>
        <name>ATP</name>
        <dbReference type="ChEBI" id="CHEBI:30616"/>
    </ligand>
</feature>
<dbReference type="GO" id="GO:0000287">
    <property type="term" value="F:magnesium ion binding"/>
    <property type="evidence" value="ECO:0007669"/>
    <property type="project" value="UniProtKB-UniRule"/>
</dbReference>
<comment type="cofactor">
    <cofactor evidence="7">
        <name>Mg(2+)</name>
        <dbReference type="ChEBI" id="CHEBI:18420"/>
    </cofactor>
    <text evidence="7">Binds 1 Mg(2+) ion per subunit.</text>
</comment>
<proteinExistence type="inferred from homology"/>
<keyword evidence="7" id="KW-0479">Metal-binding</keyword>
<keyword evidence="3 7" id="KW-0547">Nucleotide-binding</keyword>
<dbReference type="GO" id="GO:0009073">
    <property type="term" value="P:aromatic amino acid family biosynthetic process"/>
    <property type="evidence" value="ECO:0007669"/>
    <property type="project" value="UniProtKB-KW"/>
</dbReference>
<gene>
    <name evidence="7" type="primary">aroK</name>
    <name evidence="8" type="ORF">SAMN02745149_02115</name>
</gene>
<feature type="binding site" evidence="7">
    <location>
        <position position="17"/>
    </location>
    <ligand>
        <name>Mg(2+)</name>
        <dbReference type="ChEBI" id="CHEBI:18420"/>
    </ligand>
</feature>
<keyword evidence="1 7" id="KW-0028">Amino-acid biosynthesis</keyword>
<feature type="binding site" evidence="7">
    <location>
        <position position="122"/>
    </location>
    <ligand>
        <name>ATP</name>
        <dbReference type="ChEBI" id="CHEBI:30616"/>
    </ligand>
</feature>
<organism evidence="8 9">
    <name type="scientific">Treponema porcinum</name>
    <dbReference type="NCBI Taxonomy" id="261392"/>
    <lineage>
        <taxon>Bacteria</taxon>
        <taxon>Pseudomonadati</taxon>
        <taxon>Spirochaetota</taxon>
        <taxon>Spirochaetia</taxon>
        <taxon>Spirochaetales</taxon>
        <taxon>Treponemataceae</taxon>
        <taxon>Treponema</taxon>
    </lineage>
</organism>
<dbReference type="Proteomes" id="UP000190423">
    <property type="component" value="Unassembled WGS sequence"/>
</dbReference>
<evidence type="ECO:0000256" key="2">
    <source>
        <dbReference type="ARBA" id="ARBA00022679"/>
    </source>
</evidence>
<protein>
    <recommendedName>
        <fullName evidence="7">Shikimate kinase</fullName>
        <shortName evidence="7">SK</shortName>
        <ecNumber evidence="7">2.7.1.71</ecNumber>
    </recommendedName>
</protein>